<keyword evidence="4" id="KW-1185">Reference proteome</keyword>
<evidence type="ECO:0000256" key="1">
    <source>
        <dbReference type="SAM" id="Phobius"/>
    </source>
</evidence>
<dbReference type="InterPro" id="IPR028087">
    <property type="entry name" value="Tad_N"/>
</dbReference>
<keyword evidence="1" id="KW-0812">Transmembrane</keyword>
<sequence>MNNALRLSASGYWRDRRGVFALWFGVAMIPMMLFAAVGLDLMRAVNLRAQLQAAADAAALAGATAFTSASASAAATAIANRYMAGAATQLTTSSTSSPPTYTTAANVTSSGGATLYSVTVAAQATMTSSLMKMWVNAVPVRVTATAQNPTLSITFTLSSFASNAADADAIYYYTVPSDGSVPSTASLTLLYSNTSSTSGKTVTTLVTAGQKIGFALKNVTGGITPYLLNGYLGFQGTTHWFYSHLMPPSTQAYSWVSQNCNLQAIASDTGGAVKNGSCFSALPSYATVNCSQSPGKTITYYWNDMGGLIDDKDYNDAVFTVTCSGKAGSNRSNVVLVK</sequence>
<dbReference type="Proteomes" id="UP001055057">
    <property type="component" value="Unassembled WGS sequence"/>
</dbReference>
<reference evidence="3" key="1">
    <citation type="journal article" date="2021" name="Front. Microbiol.">
        <title>Comprehensive Comparative Genomics and Phenotyping of Methylobacterium Species.</title>
        <authorList>
            <person name="Alessa O."/>
            <person name="Ogura Y."/>
            <person name="Fujitani Y."/>
            <person name="Takami H."/>
            <person name="Hayashi T."/>
            <person name="Sahin N."/>
            <person name="Tani A."/>
        </authorList>
    </citation>
    <scope>NUCLEOTIDE SEQUENCE</scope>
    <source>
        <strain evidence="3">DSM 23632</strain>
    </source>
</reference>
<reference evidence="3" key="2">
    <citation type="submission" date="2021-08" db="EMBL/GenBank/DDBJ databases">
        <authorList>
            <person name="Tani A."/>
            <person name="Ola A."/>
            <person name="Ogura Y."/>
            <person name="Katsura K."/>
            <person name="Hayashi T."/>
        </authorList>
    </citation>
    <scope>NUCLEOTIDE SEQUENCE</scope>
    <source>
        <strain evidence="3">DSM 23632</strain>
    </source>
</reference>
<proteinExistence type="predicted"/>
<gene>
    <name evidence="3" type="ORF">MPOCJGCO_2185</name>
</gene>
<feature type="transmembrane region" description="Helical" evidence="1">
    <location>
        <begin position="20"/>
        <end position="42"/>
    </location>
</feature>
<dbReference type="EMBL" id="BPRB01000115">
    <property type="protein sequence ID" value="GJE60075.1"/>
    <property type="molecule type" value="Genomic_DNA"/>
</dbReference>
<keyword evidence="1" id="KW-0472">Membrane</keyword>
<evidence type="ECO:0000313" key="3">
    <source>
        <dbReference type="EMBL" id="GJE60075.1"/>
    </source>
</evidence>
<keyword evidence="1" id="KW-1133">Transmembrane helix</keyword>
<evidence type="ECO:0000313" key="4">
    <source>
        <dbReference type="Proteomes" id="UP001055057"/>
    </source>
</evidence>
<accession>A0ABQ4U1V0</accession>
<evidence type="ECO:0000259" key="2">
    <source>
        <dbReference type="Pfam" id="PF13400"/>
    </source>
</evidence>
<organism evidence="3 4">
    <name type="scientific">Methylobacterium trifolii</name>
    <dbReference type="NCBI Taxonomy" id="1003092"/>
    <lineage>
        <taxon>Bacteria</taxon>
        <taxon>Pseudomonadati</taxon>
        <taxon>Pseudomonadota</taxon>
        <taxon>Alphaproteobacteria</taxon>
        <taxon>Hyphomicrobiales</taxon>
        <taxon>Methylobacteriaceae</taxon>
        <taxon>Methylobacterium</taxon>
    </lineage>
</organism>
<dbReference type="Pfam" id="PF13400">
    <property type="entry name" value="Tad"/>
    <property type="match status" value="1"/>
</dbReference>
<protein>
    <recommendedName>
        <fullName evidence="2">Putative Flp pilus-assembly TadG-like N-terminal domain-containing protein</fullName>
    </recommendedName>
</protein>
<name>A0ABQ4U1V0_9HYPH</name>
<feature type="domain" description="Putative Flp pilus-assembly TadG-like N-terminal" evidence="2">
    <location>
        <begin position="21"/>
        <end position="65"/>
    </location>
</feature>
<comment type="caution">
    <text evidence="3">The sequence shown here is derived from an EMBL/GenBank/DDBJ whole genome shotgun (WGS) entry which is preliminary data.</text>
</comment>
<dbReference type="RefSeq" id="WP_238182619.1">
    <property type="nucleotide sequence ID" value="NZ_BPRB01000115.1"/>
</dbReference>